<dbReference type="Pfam" id="PF04055">
    <property type="entry name" value="Radical_SAM"/>
    <property type="match status" value="1"/>
</dbReference>
<keyword evidence="6" id="KW-0547">Nucleotide-binding</keyword>
<dbReference type="SMART" id="SM00729">
    <property type="entry name" value="Elp3"/>
    <property type="match status" value="1"/>
</dbReference>
<evidence type="ECO:0000256" key="12">
    <source>
        <dbReference type="ARBA" id="ARBA00048697"/>
    </source>
</evidence>
<dbReference type="EC" id="4.1.99.22" evidence="2"/>
<dbReference type="PROSITE" id="PS01305">
    <property type="entry name" value="MOAA_NIFB_PQQE"/>
    <property type="match status" value="1"/>
</dbReference>
<comment type="caution">
    <text evidence="14">The sequence shown here is derived from an EMBL/GenBank/DDBJ whole genome shotgun (WGS) entry which is preliminary data.</text>
</comment>
<evidence type="ECO:0000256" key="1">
    <source>
        <dbReference type="ARBA" id="ARBA00001966"/>
    </source>
</evidence>
<dbReference type="PANTHER" id="PTHR22960:SF0">
    <property type="entry name" value="MOLYBDENUM COFACTOR BIOSYNTHESIS PROTEIN 1"/>
    <property type="match status" value="1"/>
</dbReference>
<evidence type="ECO:0000256" key="2">
    <source>
        <dbReference type="ARBA" id="ARBA00012167"/>
    </source>
</evidence>
<dbReference type="SUPFAM" id="SSF102114">
    <property type="entry name" value="Radical SAM enzymes"/>
    <property type="match status" value="1"/>
</dbReference>
<evidence type="ECO:0000313" key="15">
    <source>
        <dbReference type="Proteomes" id="UP000658720"/>
    </source>
</evidence>
<evidence type="ECO:0000256" key="7">
    <source>
        <dbReference type="ARBA" id="ARBA00023004"/>
    </source>
</evidence>
<evidence type="ECO:0000256" key="9">
    <source>
        <dbReference type="ARBA" id="ARBA00023134"/>
    </source>
</evidence>
<dbReference type="InterPro" id="IPR010505">
    <property type="entry name" value="MoaA_twitch"/>
</dbReference>
<dbReference type="InterPro" id="IPR013483">
    <property type="entry name" value="MoaA"/>
</dbReference>
<sequence>MFSFLCLVELALPMSQTLVDSYGRRIRKLRVSLTDQCNLRCHYCMPVDATFLNQSTYLSCQEYGEIVGELIEFGLEEVRLTGGEPLLRSNFAEIARAIGQLKLKKIGLTTNGIVLDRHLDTLRENNILDLNVSLDSLNVKTFREITHGNYLKIILRNLELAHHQGFKIKLNTVVMRGINDQEIFDLIEYAKQWDMEIRFLEIMRIGYACQQQERTFISAQELLTKIQQKYNLKPIQSALDATAFRYSTSCGGVIGFIASESQPFCGHCSRWRLSVDGTLRACLLKNEGVNIRNFSPLERQQVYWQLLGMKPYLRPPEVSHAMHQIGG</sequence>
<dbReference type="EMBL" id="JADEVV010000014">
    <property type="protein sequence ID" value="MBE9253517.1"/>
    <property type="molecule type" value="Genomic_DNA"/>
</dbReference>
<keyword evidence="10" id="KW-0501">Molybdenum cofactor biosynthesis</keyword>
<dbReference type="InterPro" id="IPR007197">
    <property type="entry name" value="rSAM"/>
</dbReference>
<dbReference type="InterPro" id="IPR058240">
    <property type="entry name" value="rSAM_sf"/>
</dbReference>
<evidence type="ECO:0000259" key="13">
    <source>
        <dbReference type="PROSITE" id="PS51918"/>
    </source>
</evidence>
<keyword evidence="4" id="KW-0949">S-adenosyl-L-methionine</keyword>
<dbReference type="InterPro" id="IPR040064">
    <property type="entry name" value="MoaA-like"/>
</dbReference>
<evidence type="ECO:0000313" key="14">
    <source>
        <dbReference type="EMBL" id="MBE9253517.1"/>
    </source>
</evidence>
<dbReference type="SFLD" id="SFLDG01067">
    <property type="entry name" value="SPASM/twitch_domain_containing"/>
    <property type="match status" value="1"/>
</dbReference>
<feature type="domain" description="Radical SAM core" evidence="13">
    <location>
        <begin position="21"/>
        <end position="233"/>
    </location>
</feature>
<dbReference type="Gene3D" id="3.20.20.70">
    <property type="entry name" value="Aldolase class I"/>
    <property type="match status" value="1"/>
</dbReference>
<comment type="cofactor">
    <cofactor evidence="1">
        <name>[4Fe-4S] cluster</name>
        <dbReference type="ChEBI" id="CHEBI:49883"/>
    </cofactor>
</comment>
<gene>
    <name evidence="14" type="primary">moaA</name>
    <name evidence="14" type="ORF">IQ217_06535</name>
</gene>
<organism evidence="14 15">
    <name type="scientific">Synechocystis salina LEGE 00031</name>
    <dbReference type="NCBI Taxonomy" id="1828736"/>
    <lineage>
        <taxon>Bacteria</taxon>
        <taxon>Bacillati</taxon>
        <taxon>Cyanobacteriota</taxon>
        <taxon>Cyanophyceae</taxon>
        <taxon>Synechococcales</taxon>
        <taxon>Merismopediaceae</taxon>
        <taxon>Synechocystis</taxon>
    </lineage>
</organism>
<dbReference type="Proteomes" id="UP000658720">
    <property type="component" value="Unassembled WGS sequence"/>
</dbReference>
<dbReference type="InterPro" id="IPR050105">
    <property type="entry name" value="MoCo_biosynth_MoaA/MoaC"/>
</dbReference>
<evidence type="ECO:0000256" key="4">
    <source>
        <dbReference type="ARBA" id="ARBA00022691"/>
    </source>
</evidence>
<evidence type="ECO:0000256" key="10">
    <source>
        <dbReference type="ARBA" id="ARBA00023150"/>
    </source>
</evidence>
<keyword evidence="3" id="KW-0004">4Fe-4S</keyword>
<keyword evidence="7" id="KW-0408">Iron</keyword>
<comment type="catalytic activity">
    <reaction evidence="12">
        <text>GTP + AH2 + S-adenosyl-L-methionine = (8S)-3',8-cyclo-7,8-dihydroguanosine 5'-triphosphate + 5'-deoxyadenosine + L-methionine + A + H(+)</text>
        <dbReference type="Rhea" id="RHEA:49576"/>
        <dbReference type="ChEBI" id="CHEBI:13193"/>
        <dbReference type="ChEBI" id="CHEBI:15378"/>
        <dbReference type="ChEBI" id="CHEBI:17319"/>
        <dbReference type="ChEBI" id="CHEBI:17499"/>
        <dbReference type="ChEBI" id="CHEBI:37565"/>
        <dbReference type="ChEBI" id="CHEBI:57844"/>
        <dbReference type="ChEBI" id="CHEBI:59789"/>
        <dbReference type="ChEBI" id="CHEBI:131766"/>
        <dbReference type="EC" id="4.1.99.22"/>
    </reaction>
</comment>
<dbReference type="PANTHER" id="PTHR22960">
    <property type="entry name" value="MOLYBDOPTERIN COFACTOR SYNTHESIS PROTEIN A"/>
    <property type="match status" value="1"/>
</dbReference>
<dbReference type="InterPro" id="IPR000385">
    <property type="entry name" value="MoaA_NifB_PqqE_Fe-S-bd_CS"/>
</dbReference>
<protein>
    <recommendedName>
        <fullName evidence="2">GTP 3',8-cyclase</fullName>
        <ecNumber evidence="2">4.1.99.22</ecNumber>
    </recommendedName>
</protein>
<keyword evidence="11" id="KW-0456">Lyase</keyword>
<dbReference type="RefSeq" id="WP_194019334.1">
    <property type="nucleotide sequence ID" value="NZ_JADEVV010000014.1"/>
</dbReference>
<keyword evidence="8" id="KW-0411">Iron-sulfur</keyword>
<keyword evidence="15" id="KW-1185">Reference proteome</keyword>
<evidence type="ECO:0000256" key="3">
    <source>
        <dbReference type="ARBA" id="ARBA00022485"/>
    </source>
</evidence>
<dbReference type="Pfam" id="PF06463">
    <property type="entry name" value="Mob_synth_C"/>
    <property type="match status" value="1"/>
</dbReference>
<dbReference type="SFLD" id="SFLDG01386">
    <property type="entry name" value="main_SPASM_domain-containing"/>
    <property type="match status" value="1"/>
</dbReference>
<name>A0ABR9VQC3_9SYNC</name>
<dbReference type="InterPro" id="IPR013785">
    <property type="entry name" value="Aldolase_TIM"/>
</dbReference>
<keyword evidence="9" id="KW-0342">GTP-binding</keyword>
<dbReference type="SFLD" id="SFLDG01383">
    <property type="entry name" value="cyclic_pyranopterin_phosphate"/>
    <property type="match status" value="1"/>
</dbReference>
<proteinExistence type="predicted"/>
<evidence type="ECO:0000256" key="5">
    <source>
        <dbReference type="ARBA" id="ARBA00022723"/>
    </source>
</evidence>
<dbReference type="PROSITE" id="PS51918">
    <property type="entry name" value="RADICAL_SAM"/>
    <property type="match status" value="1"/>
</dbReference>
<evidence type="ECO:0000256" key="8">
    <source>
        <dbReference type="ARBA" id="ARBA00023014"/>
    </source>
</evidence>
<evidence type="ECO:0000256" key="11">
    <source>
        <dbReference type="ARBA" id="ARBA00023239"/>
    </source>
</evidence>
<dbReference type="InterPro" id="IPR006638">
    <property type="entry name" value="Elp3/MiaA/NifB-like_rSAM"/>
</dbReference>
<dbReference type="SFLD" id="SFLDS00029">
    <property type="entry name" value="Radical_SAM"/>
    <property type="match status" value="1"/>
</dbReference>
<dbReference type="CDD" id="cd01335">
    <property type="entry name" value="Radical_SAM"/>
    <property type="match status" value="1"/>
</dbReference>
<dbReference type="NCBIfam" id="TIGR02666">
    <property type="entry name" value="moaA"/>
    <property type="match status" value="1"/>
</dbReference>
<reference evidence="14 15" key="1">
    <citation type="submission" date="2020-10" db="EMBL/GenBank/DDBJ databases">
        <authorList>
            <person name="Castelo-Branco R."/>
            <person name="Eusebio N."/>
            <person name="Adriana R."/>
            <person name="Vieira A."/>
            <person name="Brugerolle De Fraissinette N."/>
            <person name="Rezende De Castro R."/>
            <person name="Schneider M.P."/>
            <person name="Vasconcelos V."/>
            <person name="Leao P.N."/>
        </authorList>
    </citation>
    <scope>NUCLEOTIDE SEQUENCE [LARGE SCALE GENOMIC DNA]</scope>
    <source>
        <strain evidence="14 15">LEGE 00031</strain>
    </source>
</reference>
<accession>A0ABR9VQC3</accession>
<evidence type="ECO:0000256" key="6">
    <source>
        <dbReference type="ARBA" id="ARBA00022741"/>
    </source>
</evidence>
<keyword evidence="5" id="KW-0479">Metal-binding</keyword>